<evidence type="ECO:0000256" key="12">
    <source>
        <dbReference type="RuleBase" id="RU003651"/>
    </source>
</evidence>
<evidence type="ECO:0000256" key="13">
    <source>
        <dbReference type="SAM" id="MobiDB-lite"/>
    </source>
</evidence>
<dbReference type="GO" id="GO:0005743">
    <property type="term" value="C:mitochondrial inner membrane"/>
    <property type="evidence" value="ECO:0007669"/>
    <property type="project" value="UniProtKB-SubCell"/>
</dbReference>
<comment type="subcellular location">
    <subcellularLocation>
        <location evidence="1">Mitochondrion inner membrane</location>
        <topology evidence="1">Single-pass membrane protein</topology>
    </subcellularLocation>
</comment>
<comment type="catalytic activity">
    <reaction evidence="11">
        <text>ATP + H2O = ADP + phosphate + H(+)</text>
        <dbReference type="Rhea" id="RHEA:13065"/>
        <dbReference type="ChEBI" id="CHEBI:15377"/>
        <dbReference type="ChEBI" id="CHEBI:15378"/>
        <dbReference type="ChEBI" id="CHEBI:30616"/>
        <dbReference type="ChEBI" id="CHEBI:43474"/>
        <dbReference type="ChEBI" id="CHEBI:456216"/>
    </reaction>
    <physiologicalReaction direction="left-to-right" evidence="11">
        <dbReference type="Rhea" id="RHEA:13066"/>
    </physiologicalReaction>
</comment>
<dbReference type="AlphaFoldDB" id="A0A8H3TPP3"/>
<dbReference type="SMART" id="SM00382">
    <property type="entry name" value="AAA"/>
    <property type="match status" value="1"/>
</dbReference>
<dbReference type="InterPro" id="IPR057495">
    <property type="entry name" value="AAA_lid_BCS1"/>
</dbReference>
<dbReference type="SMART" id="SM01024">
    <property type="entry name" value="BCS1_N"/>
    <property type="match status" value="1"/>
</dbReference>
<evidence type="ECO:0000313" key="17">
    <source>
        <dbReference type="Proteomes" id="UP000620104"/>
    </source>
</evidence>
<keyword evidence="10" id="KW-0472">Membrane</keyword>
<dbReference type="PROSITE" id="PS00674">
    <property type="entry name" value="AAA"/>
    <property type="match status" value="1"/>
</dbReference>
<evidence type="ECO:0000256" key="9">
    <source>
        <dbReference type="ARBA" id="ARBA00023128"/>
    </source>
</evidence>
<keyword evidence="6" id="KW-0378">Hydrolase</keyword>
<dbReference type="InterPro" id="IPR014851">
    <property type="entry name" value="BCS1_N"/>
</dbReference>
<keyword evidence="4 12" id="KW-0547">Nucleotide-binding</keyword>
<accession>A0A8H3TPP3</accession>
<dbReference type="InterPro" id="IPR003960">
    <property type="entry name" value="ATPase_AAA_CS"/>
</dbReference>
<dbReference type="SUPFAM" id="SSF52540">
    <property type="entry name" value="P-loop containing nucleoside triphosphate hydrolases"/>
    <property type="match status" value="1"/>
</dbReference>
<feature type="domain" description="AAA+ ATPase" evidence="14">
    <location>
        <begin position="284"/>
        <end position="411"/>
    </location>
</feature>
<keyword evidence="17" id="KW-1185">Reference proteome</keyword>
<dbReference type="Proteomes" id="UP000620104">
    <property type="component" value="Unassembled WGS sequence"/>
</dbReference>
<dbReference type="Pfam" id="PF00004">
    <property type="entry name" value="AAA"/>
    <property type="match status" value="1"/>
</dbReference>
<organism evidence="16 17">
    <name type="scientific">Naganishia liquefaciens</name>
    <dbReference type="NCBI Taxonomy" id="104408"/>
    <lineage>
        <taxon>Eukaryota</taxon>
        <taxon>Fungi</taxon>
        <taxon>Dikarya</taxon>
        <taxon>Basidiomycota</taxon>
        <taxon>Agaricomycotina</taxon>
        <taxon>Tremellomycetes</taxon>
        <taxon>Filobasidiales</taxon>
        <taxon>Filobasidiaceae</taxon>
        <taxon>Naganishia</taxon>
    </lineage>
</organism>
<dbReference type="Pfam" id="PF08740">
    <property type="entry name" value="BCS1_N"/>
    <property type="match status" value="1"/>
</dbReference>
<feature type="region of interest" description="Disordered" evidence="13">
    <location>
        <begin position="1"/>
        <end position="32"/>
    </location>
</feature>
<evidence type="ECO:0000256" key="8">
    <source>
        <dbReference type="ARBA" id="ARBA00022989"/>
    </source>
</evidence>
<evidence type="ECO:0000256" key="4">
    <source>
        <dbReference type="ARBA" id="ARBA00022741"/>
    </source>
</evidence>
<dbReference type="InterPro" id="IPR050747">
    <property type="entry name" value="Mitochondrial_chaperone_BCS1"/>
</dbReference>
<gene>
    <name evidence="16" type="ORF">NliqN6_1285</name>
</gene>
<evidence type="ECO:0000259" key="15">
    <source>
        <dbReference type="SMART" id="SM01024"/>
    </source>
</evidence>
<evidence type="ECO:0000259" key="14">
    <source>
        <dbReference type="SMART" id="SM00382"/>
    </source>
</evidence>
<sequence length="516" mass="56673">MLAPRITDTRPGDGGDAVQGATLPSPPVEAAAGASTSSGINAWFAGAMENNPYFSAGAGLMGIGVALTLLRRSTTLAATLAHRRLLVTLEIPSKDRSYPWFLEWMAAHAPPTEGVSVSSRSPAAETVKRQMVGMRSHELAVETTYRQHENGSSEALFNLVPGPGTHYFKYQGAWMQVKRERDSKLMDLHSGTPWETITLTALSRDRHLFPQLLAEARALADKGTEGKTVVYTAWGTEWRPLGKPRRKRDVGSVVLAQGIAETCVDDLKQFLGRAKWYAERGIPYRRGYLFHGPPGSGKTSFIQALAGALSYNICLLNLSERGLTDDKLNYLLGVAPERSFILLEDIDAAFNKRVQTSEDGYKSAVTFSGLLNALDGVASSEERIIFMTTNHFSRLDPALVRPGRVDVKQLLDDAMPEQAERLFLKFYATPAASSASGEREKHGVMRRRQEAGNPAVDDARVAELGRQVRDTVEAQMRTRHRVSMASLQGHFIRHGAEESVKTLDELFAPRHTGEEA</sequence>
<keyword evidence="9" id="KW-0496">Mitochondrion</keyword>
<dbReference type="CDD" id="cd19510">
    <property type="entry name" value="RecA-like_BCS1"/>
    <property type="match status" value="1"/>
</dbReference>
<dbReference type="InterPro" id="IPR003593">
    <property type="entry name" value="AAA+_ATPase"/>
</dbReference>
<comment type="similarity">
    <text evidence="2">Belongs to the AAA ATPase family. BCS1 subfamily.</text>
</comment>
<feature type="compositionally biased region" description="Basic and acidic residues" evidence="13">
    <location>
        <begin position="437"/>
        <end position="450"/>
    </location>
</feature>
<keyword evidence="7 12" id="KW-0067">ATP-binding</keyword>
<evidence type="ECO:0000256" key="1">
    <source>
        <dbReference type="ARBA" id="ARBA00004434"/>
    </source>
</evidence>
<dbReference type="GO" id="GO:0016887">
    <property type="term" value="F:ATP hydrolysis activity"/>
    <property type="evidence" value="ECO:0007669"/>
    <property type="project" value="InterPro"/>
</dbReference>
<dbReference type="FunFam" id="3.40.50.300:FF:000768">
    <property type="entry name" value="Probable mitochondrial chaperone bcs1"/>
    <property type="match status" value="1"/>
</dbReference>
<protein>
    <recommendedName>
        <fullName evidence="18">Mitochondrial chaperone BCS1</fullName>
    </recommendedName>
</protein>
<dbReference type="PANTHER" id="PTHR23070">
    <property type="entry name" value="BCS1 AAA-TYPE ATPASE"/>
    <property type="match status" value="1"/>
</dbReference>
<evidence type="ECO:0000256" key="6">
    <source>
        <dbReference type="ARBA" id="ARBA00022801"/>
    </source>
</evidence>
<reference evidence="16" key="1">
    <citation type="submission" date="2020-07" db="EMBL/GenBank/DDBJ databases">
        <title>Draft Genome Sequence of a Deep-Sea Yeast, Naganishia (Cryptococcus) liquefaciens strain N6.</title>
        <authorList>
            <person name="Han Y.W."/>
            <person name="Kajitani R."/>
            <person name="Morimoto H."/>
            <person name="Parhat M."/>
            <person name="Tsubouchi H."/>
            <person name="Bakenova O."/>
            <person name="Ogata M."/>
            <person name="Argunhan B."/>
            <person name="Aoki R."/>
            <person name="Kajiwara S."/>
            <person name="Itoh T."/>
            <person name="Iwasaki H."/>
        </authorList>
    </citation>
    <scope>NUCLEOTIDE SEQUENCE</scope>
    <source>
        <strain evidence="16">N6</strain>
    </source>
</reference>
<proteinExistence type="inferred from homology"/>
<evidence type="ECO:0000256" key="11">
    <source>
        <dbReference type="ARBA" id="ARBA00048778"/>
    </source>
</evidence>
<evidence type="ECO:0000256" key="2">
    <source>
        <dbReference type="ARBA" id="ARBA00007448"/>
    </source>
</evidence>
<evidence type="ECO:0000256" key="3">
    <source>
        <dbReference type="ARBA" id="ARBA00022692"/>
    </source>
</evidence>
<dbReference type="EMBL" id="BLZA01000009">
    <property type="protein sequence ID" value="GHJ84883.1"/>
    <property type="molecule type" value="Genomic_DNA"/>
</dbReference>
<feature type="region of interest" description="Disordered" evidence="13">
    <location>
        <begin position="434"/>
        <end position="455"/>
    </location>
</feature>
<keyword evidence="8" id="KW-1133">Transmembrane helix</keyword>
<comment type="caution">
    <text evidence="16">The sequence shown here is derived from an EMBL/GenBank/DDBJ whole genome shotgun (WGS) entry which is preliminary data.</text>
</comment>
<dbReference type="Pfam" id="PF25426">
    <property type="entry name" value="AAA_lid_BCS1"/>
    <property type="match status" value="1"/>
</dbReference>
<dbReference type="Gene3D" id="3.40.50.300">
    <property type="entry name" value="P-loop containing nucleotide triphosphate hydrolases"/>
    <property type="match status" value="1"/>
</dbReference>
<dbReference type="OrthoDB" id="10251412at2759"/>
<evidence type="ECO:0000256" key="5">
    <source>
        <dbReference type="ARBA" id="ARBA00022792"/>
    </source>
</evidence>
<dbReference type="InterPro" id="IPR003959">
    <property type="entry name" value="ATPase_AAA_core"/>
</dbReference>
<keyword evidence="3" id="KW-0812">Transmembrane</keyword>
<evidence type="ECO:0000313" key="16">
    <source>
        <dbReference type="EMBL" id="GHJ84883.1"/>
    </source>
</evidence>
<dbReference type="GO" id="GO:0034551">
    <property type="term" value="P:mitochondrial respiratory chain complex III assembly"/>
    <property type="evidence" value="ECO:0007669"/>
    <property type="project" value="UniProtKB-ARBA"/>
</dbReference>
<evidence type="ECO:0000256" key="10">
    <source>
        <dbReference type="ARBA" id="ARBA00023136"/>
    </source>
</evidence>
<dbReference type="InterPro" id="IPR027417">
    <property type="entry name" value="P-loop_NTPase"/>
</dbReference>
<dbReference type="GO" id="GO:0005524">
    <property type="term" value="F:ATP binding"/>
    <property type="evidence" value="ECO:0007669"/>
    <property type="project" value="UniProtKB-KW"/>
</dbReference>
<name>A0A8H3TPP3_9TREE</name>
<keyword evidence="5" id="KW-0999">Mitochondrion inner membrane</keyword>
<feature type="domain" description="BCS1 N-terminal" evidence="15">
    <location>
        <begin position="61"/>
        <end position="253"/>
    </location>
</feature>
<evidence type="ECO:0000256" key="7">
    <source>
        <dbReference type="ARBA" id="ARBA00022840"/>
    </source>
</evidence>
<evidence type="ECO:0008006" key="18">
    <source>
        <dbReference type="Google" id="ProtNLM"/>
    </source>
</evidence>